<dbReference type="Gene3D" id="3.30.470.160">
    <property type="entry name" value="Inositol polyphosphate kinase"/>
    <property type="match status" value="1"/>
</dbReference>
<dbReference type="GeneID" id="31360622"/>
<organism evidence="6 7">
    <name type="scientific">Heterostelium pallidum (strain ATCC 26659 / Pp 5 / PN500)</name>
    <name type="common">Cellular slime mold</name>
    <name type="synonym">Polysphondylium pallidum</name>
    <dbReference type="NCBI Taxonomy" id="670386"/>
    <lineage>
        <taxon>Eukaryota</taxon>
        <taxon>Amoebozoa</taxon>
        <taxon>Evosea</taxon>
        <taxon>Eumycetozoa</taxon>
        <taxon>Dictyostelia</taxon>
        <taxon>Acytosteliales</taxon>
        <taxon>Acytosteliaceae</taxon>
        <taxon>Heterostelium</taxon>
    </lineage>
</organism>
<evidence type="ECO:0000313" key="7">
    <source>
        <dbReference type="Proteomes" id="UP000001396"/>
    </source>
</evidence>
<dbReference type="STRING" id="670386.D3B9J2"/>
<evidence type="ECO:0000256" key="5">
    <source>
        <dbReference type="SAM" id="MobiDB-lite"/>
    </source>
</evidence>
<dbReference type="SUPFAM" id="SSF56104">
    <property type="entry name" value="SAICAR synthase-like"/>
    <property type="match status" value="1"/>
</dbReference>
<feature type="region of interest" description="Disordered" evidence="5">
    <location>
        <begin position="512"/>
        <end position="565"/>
    </location>
</feature>
<feature type="compositionally biased region" description="Low complexity" evidence="5">
    <location>
        <begin position="416"/>
        <end position="431"/>
    </location>
</feature>
<sequence>MVLYYPYRSNMFNLVKYQGISSLSSSTSSNSSNISDSDSNSSISSSSSNNNKDEELILDPSVTQFSNQVGGHCAILSVNGKICKPLIQRELNFYLAAYFNEAVRPFVAGFHGVVDILKNHDCSDLNNTNTATSSKPTNNDAQLMNIDRFQPETNEIVLTTSTSPININRLSALASQCSSSNNNSGNRSRTSSFGSFGSSFEQDSSLDSYHTAATASHDFLVVLPSVQKFIAQSKQKKKAPKHPVGTVQQYILLEDLTKGYNHPCIVDIKVGTRQKGAICASTTSTSLGIRICGMKIFSDNIGGNIIYDRFYGRSLTDESLESTLYHFFFHSSTDTSQIYLVDCILDKLLSLKDSLCDKNNQFSFKLYSSSLLIIYEGSPSSSNSSIDMFSGSTSSSQSLDDGEISYPSLLEESDADSCISTSSDIDSTIDSSDNEDEINQRLQPPSSSVLRSSSSSSSSSSSIRNDVKMIDFAHAINVDDKHEASEDDGYIFGLDNLVKILANIKLAISSSTTNSPTITSQNNNSIIVDSSNNNSSGSSGSRLASKVETLSLQHHQSPTTQSSLYYNNHHHSKQHIVQQLEGY</sequence>
<dbReference type="Proteomes" id="UP000001396">
    <property type="component" value="Unassembled WGS sequence"/>
</dbReference>
<keyword evidence="2 4" id="KW-0808">Transferase</keyword>
<accession>D3B9J2</accession>
<comment type="similarity">
    <text evidence="1 4">Belongs to the inositol phosphokinase (IPK) family.</text>
</comment>
<keyword evidence="3 4" id="KW-0418">Kinase</keyword>
<dbReference type="GO" id="GO:0005634">
    <property type="term" value="C:nucleus"/>
    <property type="evidence" value="ECO:0007669"/>
    <property type="project" value="TreeGrafter"/>
</dbReference>
<feature type="compositionally biased region" description="Low complexity" evidence="5">
    <location>
        <begin position="25"/>
        <end position="50"/>
    </location>
</feature>
<reference evidence="6 7" key="1">
    <citation type="journal article" date="2011" name="Genome Res.">
        <title>Phylogeny-wide analysis of social amoeba genomes highlights ancient origins for complex intercellular communication.</title>
        <authorList>
            <person name="Heidel A.J."/>
            <person name="Lawal H.M."/>
            <person name="Felder M."/>
            <person name="Schilde C."/>
            <person name="Helps N.R."/>
            <person name="Tunggal B."/>
            <person name="Rivero F."/>
            <person name="John U."/>
            <person name="Schleicher M."/>
            <person name="Eichinger L."/>
            <person name="Platzer M."/>
            <person name="Noegel A.A."/>
            <person name="Schaap P."/>
            <person name="Gloeckner G."/>
        </authorList>
    </citation>
    <scope>NUCLEOTIDE SEQUENCE [LARGE SCALE GENOMIC DNA]</scope>
    <source>
        <strain evidence="7">ATCC 26659 / Pp 5 / PN500</strain>
    </source>
</reference>
<dbReference type="EC" id="2.7.-.-" evidence="4"/>
<dbReference type="Pfam" id="PF03770">
    <property type="entry name" value="IPK"/>
    <property type="match status" value="1"/>
</dbReference>
<dbReference type="GO" id="GO:0005737">
    <property type="term" value="C:cytoplasm"/>
    <property type="evidence" value="ECO:0007669"/>
    <property type="project" value="TreeGrafter"/>
</dbReference>
<dbReference type="InParanoid" id="D3B9J2"/>
<dbReference type="GO" id="GO:0032958">
    <property type="term" value="P:inositol phosphate biosynthetic process"/>
    <property type="evidence" value="ECO:0007669"/>
    <property type="project" value="InterPro"/>
</dbReference>
<evidence type="ECO:0000313" key="6">
    <source>
        <dbReference type="EMBL" id="EFA81904.1"/>
    </source>
</evidence>
<proteinExistence type="inferred from homology"/>
<dbReference type="InterPro" id="IPR005522">
    <property type="entry name" value="IPK"/>
</dbReference>
<name>D3B9J2_HETP5</name>
<dbReference type="OMA" id="CIVDIKI"/>
<protein>
    <recommendedName>
        <fullName evidence="4">Kinase</fullName>
        <ecNumber evidence="4">2.7.-.-</ecNumber>
    </recommendedName>
</protein>
<evidence type="ECO:0000256" key="2">
    <source>
        <dbReference type="ARBA" id="ARBA00022679"/>
    </source>
</evidence>
<evidence type="ECO:0000256" key="4">
    <source>
        <dbReference type="RuleBase" id="RU363090"/>
    </source>
</evidence>
<dbReference type="PANTHER" id="PTHR12400:SF21">
    <property type="entry name" value="KINASE"/>
    <property type="match status" value="1"/>
</dbReference>
<dbReference type="GO" id="GO:0046854">
    <property type="term" value="P:phosphatidylinositol phosphate biosynthetic process"/>
    <property type="evidence" value="ECO:0007669"/>
    <property type="project" value="TreeGrafter"/>
</dbReference>
<gene>
    <name evidence="6" type="primary">I6KA</name>
    <name evidence="6" type="ORF">PPL_05136</name>
</gene>
<feature type="region of interest" description="Disordered" evidence="5">
    <location>
        <begin position="380"/>
        <end position="462"/>
    </location>
</feature>
<dbReference type="GO" id="GO:0000828">
    <property type="term" value="F:inositol hexakisphosphate kinase activity"/>
    <property type="evidence" value="ECO:0007669"/>
    <property type="project" value="TreeGrafter"/>
</dbReference>
<dbReference type="RefSeq" id="XP_020434021.1">
    <property type="nucleotide sequence ID" value="XM_020576032.1"/>
</dbReference>
<dbReference type="EMBL" id="ADBJ01000022">
    <property type="protein sequence ID" value="EFA81904.1"/>
    <property type="molecule type" value="Genomic_DNA"/>
</dbReference>
<evidence type="ECO:0000256" key="1">
    <source>
        <dbReference type="ARBA" id="ARBA00007374"/>
    </source>
</evidence>
<evidence type="ECO:0000256" key="3">
    <source>
        <dbReference type="ARBA" id="ARBA00022777"/>
    </source>
</evidence>
<feature type="region of interest" description="Disordered" evidence="5">
    <location>
        <begin position="25"/>
        <end position="52"/>
    </location>
</feature>
<dbReference type="PANTHER" id="PTHR12400">
    <property type="entry name" value="INOSITOL POLYPHOSPHATE KINASE"/>
    <property type="match status" value="1"/>
</dbReference>
<keyword evidence="7" id="KW-1185">Reference proteome</keyword>
<feature type="compositionally biased region" description="Low complexity" evidence="5">
    <location>
        <begin position="446"/>
        <end position="462"/>
    </location>
</feature>
<dbReference type="FunCoup" id="D3B9J2">
    <property type="interactions" value="25"/>
</dbReference>
<dbReference type="InterPro" id="IPR038286">
    <property type="entry name" value="IPK_sf"/>
</dbReference>
<comment type="caution">
    <text evidence="6">The sequence shown here is derived from an EMBL/GenBank/DDBJ whole genome shotgun (WGS) entry which is preliminary data.</text>
</comment>
<feature type="compositionally biased region" description="Polar residues" evidence="5">
    <location>
        <begin position="548"/>
        <end position="565"/>
    </location>
</feature>
<feature type="compositionally biased region" description="Low complexity" evidence="5">
    <location>
        <begin position="512"/>
        <end position="541"/>
    </location>
</feature>
<dbReference type="AlphaFoldDB" id="D3B9J2"/>